<dbReference type="HAMAP" id="MF_01810">
    <property type="entry name" value="YidC_type1"/>
    <property type="match status" value="1"/>
</dbReference>
<dbReference type="Proteomes" id="UP000669605">
    <property type="component" value="Unassembled WGS sequence"/>
</dbReference>
<keyword evidence="6 13" id="KW-0812">Transmembrane</keyword>
<proteinExistence type="inferred from homology"/>
<dbReference type="RefSeq" id="WP_142804040.1">
    <property type="nucleotide sequence ID" value="NZ_JAAAUB010000003.1"/>
</dbReference>
<comment type="subcellular location">
    <subcellularLocation>
        <location evidence="1">Cell inner membrane</location>
        <topology evidence="1">Multi-pass membrane protein</topology>
    </subcellularLocation>
    <subcellularLocation>
        <location evidence="13">Cell membrane</location>
        <topology evidence="13">Multi-pass membrane protein</topology>
    </subcellularLocation>
</comment>
<dbReference type="EMBL" id="JAAAUB010000003">
    <property type="protein sequence ID" value="NMH16080.1"/>
    <property type="molecule type" value="Genomic_DNA"/>
</dbReference>
<dbReference type="CDD" id="cd19961">
    <property type="entry name" value="EcYidC-like_peri"/>
    <property type="match status" value="1"/>
</dbReference>
<evidence type="ECO:0000256" key="2">
    <source>
        <dbReference type="ARBA" id="ARBA00010527"/>
    </source>
</evidence>
<dbReference type="InterPro" id="IPR047196">
    <property type="entry name" value="YidC_ALB_C"/>
</dbReference>
<evidence type="ECO:0000313" key="16">
    <source>
        <dbReference type="EMBL" id="NMH16080.1"/>
    </source>
</evidence>
<comment type="similarity">
    <text evidence="2 13">Belongs to the OXA1/ALB3/YidC family. Type 1 subfamily.</text>
</comment>
<sequence>MEQRRLIPLLVFLFSLVMLWEAWLRHNQPAPQPQAERPVATQQGAGLGEVPQSQRAAVAPASGAIEEAQARRMVVETDRFTAEISERGGDIVFLAFKDHSAREDHSKPFILFDDGRAGHVYRVQSGLIGAGLPNHRSQWQLPAEAVRLAPGQDVLEVRLTAQADDGALVTKVLRFKRGEYLVEVRHEVANAGTAPIEASTYYQFLRDGLPAEEHSLFGVRTFTGPAIYTAESKYKKIDFEDVLKGKAEFPRLAQDGWIAMVQHYFVAAWLPQEGVQREFYVRPVEGGLFQAGVILPLGTVAPGEAKEGSVRLYAGPQTQSVLGTLAPGFDLVVDYGWFTVIAAPLFWVLSWLYKLTGNWGWAIVLVTVLLKAIFYPLSAASYRSMAKMRALTPRLQRLKELYGDDKARMQQEMMRIYQEEKVNPLGGCLPILVQIPVFIALYWVLLNSVEMRQAPWILWIQDLSMRDPYFVLPLLMGASMFVQMKLNPQPVDPMQAKLMLAMPIVFTVMFLWFPAGLVLYWLTNNVLSIAQQWLITRQIEAGGKASK</sequence>
<evidence type="ECO:0000256" key="8">
    <source>
        <dbReference type="ARBA" id="ARBA00022989"/>
    </source>
</evidence>
<evidence type="ECO:0000256" key="10">
    <source>
        <dbReference type="ARBA" id="ARBA00023186"/>
    </source>
</evidence>
<dbReference type="Gene3D" id="2.70.98.90">
    <property type="match status" value="1"/>
</dbReference>
<comment type="caution">
    <text evidence="16">The sequence shown here is derived from an EMBL/GenBank/DDBJ whole genome shotgun (WGS) entry which is preliminary data.</text>
</comment>
<dbReference type="InterPro" id="IPR028053">
    <property type="entry name" value="Membr_insert_YidC_N"/>
</dbReference>
<protein>
    <recommendedName>
        <fullName evidence="3 13">Membrane protein insertase YidC</fullName>
    </recommendedName>
    <alternativeName>
        <fullName evidence="12 13">Foldase YidC</fullName>
    </alternativeName>
    <alternativeName>
        <fullName evidence="11 13">Membrane integrase YidC</fullName>
    </alternativeName>
    <alternativeName>
        <fullName evidence="13">Membrane protein YidC</fullName>
    </alternativeName>
</protein>
<evidence type="ECO:0000256" key="1">
    <source>
        <dbReference type="ARBA" id="ARBA00004429"/>
    </source>
</evidence>
<keyword evidence="4 13" id="KW-0813">Transport</keyword>
<evidence type="ECO:0000256" key="11">
    <source>
        <dbReference type="ARBA" id="ARBA00033245"/>
    </source>
</evidence>
<keyword evidence="7 13" id="KW-0653">Protein transport</keyword>
<dbReference type="InterPro" id="IPR001708">
    <property type="entry name" value="YidC/ALB3/OXA1/COX18"/>
</dbReference>
<dbReference type="NCBIfam" id="TIGR03592">
    <property type="entry name" value="yidC_oxa1_cterm"/>
    <property type="match status" value="1"/>
</dbReference>
<feature type="transmembrane region" description="Helical" evidence="13">
    <location>
        <begin position="6"/>
        <end position="24"/>
    </location>
</feature>
<evidence type="ECO:0000259" key="14">
    <source>
        <dbReference type="Pfam" id="PF02096"/>
    </source>
</evidence>
<evidence type="ECO:0000256" key="3">
    <source>
        <dbReference type="ARBA" id="ARBA00015325"/>
    </source>
</evidence>
<feature type="domain" description="Membrane insertase YidC/Oxa/ALB C-terminal" evidence="14">
    <location>
        <begin position="359"/>
        <end position="537"/>
    </location>
</feature>
<reference evidence="16 17" key="1">
    <citation type="journal article" date="2020" name="Curr. Microbiol.">
        <title>Tepidiphilus baoligensis sp. nov., a Novel Bacterium of the Family Hydrogenophilaceae Isolated from an Oil Reservoir.</title>
        <authorList>
            <person name="Zhang X."/>
            <person name="Wang G."/>
            <person name="Ma X."/>
            <person name="Yu J."/>
            <person name="You J."/>
            <person name="Xue Y."/>
            <person name="Ma Y."/>
        </authorList>
    </citation>
    <scope>NUCLEOTIDE SEQUENCE [LARGE SCALE GENOMIC DNA]</scope>
    <source>
        <strain evidence="16 17">B18-69</strain>
    </source>
</reference>
<dbReference type="CDD" id="cd20070">
    <property type="entry name" value="5TM_YidC_Alb3"/>
    <property type="match status" value="1"/>
</dbReference>
<dbReference type="Pfam" id="PF02096">
    <property type="entry name" value="60KD_IMP"/>
    <property type="match status" value="1"/>
</dbReference>
<accession>A0ABX1QL94</accession>
<dbReference type="InterPro" id="IPR038221">
    <property type="entry name" value="YidC_periplasmic_sf"/>
</dbReference>
<dbReference type="InterPro" id="IPR028055">
    <property type="entry name" value="YidC/Oxa/ALB_C"/>
</dbReference>
<feature type="domain" description="Membrane insertase YidC N-terminal" evidence="15">
    <location>
        <begin position="72"/>
        <end position="348"/>
    </location>
</feature>
<evidence type="ECO:0000256" key="6">
    <source>
        <dbReference type="ARBA" id="ARBA00022692"/>
    </source>
</evidence>
<evidence type="ECO:0000256" key="9">
    <source>
        <dbReference type="ARBA" id="ARBA00023136"/>
    </source>
</evidence>
<feature type="transmembrane region" description="Helical" evidence="13">
    <location>
        <begin position="422"/>
        <end position="445"/>
    </location>
</feature>
<dbReference type="InterPro" id="IPR019998">
    <property type="entry name" value="Membr_insert_YidC"/>
</dbReference>
<evidence type="ECO:0000256" key="12">
    <source>
        <dbReference type="ARBA" id="ARBA00033342"/>
    </source>
</evidence>
<name>A0ABX1QL94_9PROT</name>
<dbReference type="PANTHER" id="PTHR12428:SF65">
    <property type="entry name" value="CYTOCHROME C OXIDASE ASSEMBLY PROTEIN COX18, MITOCHONDRIAL"/>
    <property type="match status" value="1"/>
</dbReference>
<comment type="subunit">
    <text evidence="13">Interacts with the Sec translocase complex via SecD. Specifically interacts with transmembrane segments of nascent integral membrane proteins during membrane integration.</text>
</comment>
<comment type="function">
    <text evidence="13">Required for the insertion and/or proper folding and/or complex formation of integral membrane proteins into the membrane. Involved in integration of membrane proteins that insert both dependently and independently of the Sec translocase complex, as well as at least some lipoproteins. Aids folding of multispanning membrane proteins.</text>
</comment>
<dbReference type="NCBIfam" id="NF002353">
    <property type="entry name" value="PRK01318.1-4"/>
    <property type="match status" value="1"/>
</dbReference>
<evidence type="ECO:0000313" key="17">
    <source>
        <dbReference type="Proteomes" id="UP000669605"/>
    </source>
</evidence>
<evidence type="ECO:0000256" key="7">
    <source>
        <dbReference type="ARBA" id="ARBA00022927"/>
    </source>
</evidence>
<evidence type="ECO:0000256" key="13">
    <source>
        <dbReference type="HAMAP-Rule" id="MF_01810"/>
    </source>
</evidence>
<keyword evidence="10 13" id="KW-0143">Chaperone</keyword>
<organism evidence="16 17">
    <name type="scientific">Tepidiphilus baoligensis</name>
    <dbReference type="NCBI Taxonomy" id="2698687"/>
    <lineage>
        <taxon>Bacteria</taxon>
        <taxon>Pseudomonadati</taxon>
        <taxon>Pseudomonadota</taxon>
        <taxon>Hydrogenophilia</taxon>
        <taxon>Hydrogenophilales</taxon>
        <taxon>Hydrogenophilaceae</taxon>
        <taxon>Tepidiphilus</taxon>
    </lineage>
</organism>
<dbReference type="Pfam" id="PF14849">
    <property type="entry name" value="YidC_periplas"/>
    <property type="match status" value="1"/>
</dbReference>
<gene>
    <name evidence="13 16" type="primary">yidC</name>
    <name evidence="16" type="ORF">GV368_02930</name>
</gene>
<evidence type="ECO:0000259" key="15">
    <source>
        <dbReference type="Pfam" id="PF14849"/>
    </source>
</evidence>
<keyword evidence="9 13" id="KW-0472">Membrane</keyword>
<keyword evidence="5 13" id="KW-1003">Cell membrane</keyword>
<dbReference type="PRINTS" id="PR01900">
    <property type="entry name" value="YIDCPROTEIN"/>
</dbReference>
<feature type="transmembrane region" description="Helical" evidence="13">
    <location>
        <begin position="335"/>
        <end position="353"/>
    </location>
</feature>
<feature type="transmembrane region" description="Helical" evidence="13">
    <location>
        <begin position="359"/>
        <end position="379"/>
    </location>
</feature>
<dbReference type="PANTHER" id="PTHR12428">
    <property type="entry name" value="OXA1"/>
    <property type="match status" value="1"/>
</dbReference>
<feature type="transmembrane region" description="Helical" evidence="13">
    <location>
        <begin position="498"/>
        <end position="522"/>
    </location>
</feature>
<feature type="transmembrane region" description="Helical" evidence="13">
    <location>
        <begin position="469"/>
        <end position="486"/>
    </location>
</feature>
<dbReference type="NCBIfam" id="TIGR03593">
    <property type="entry name" value="yidC_nterm"/>
    <property type="match status" value="1"/>
</dbReference>
<keyword evidence="17" id="KW-1185">Reference proteome</keyword>
<dbReference type="PRINTS" id="PR00701">
    <property type="entry name" value="60KDINNERMP"/>
</dbReference>
<evidence type="ECO:0000256" key="5">
    <source>
        <dbReference type="ARBA" id="ARBA00022475"/>
    </source>
</evidence>
<evidence type="ECO:0000256" key="4">
    <source>
        <dbReference type="ARBA" id="ARBA00022448"/>
    </source>
</evidence>
<dbReference type="NCBIfam" id="NF002352">
    <property type="entry name" value="PRK01318.1-3"/>
    <property type="match status" value="1"/>
</dbReference>
<keyword evidence="8 13" id="KW-1133">Transmembrane helix</keyword>